<dbReference type="GeneID" id="101500973"/>
<dbReference type="PANTHER" id="PTHR35758:SF3">
    <property type="entry name" value="PROTEIN, PUTATIVE-RELATED"/>
    <property type="match status" value="1"/>
</dbReference>
<feature type="transmembrane region" description="Helical" evidence="1">
    <location>
        <begin position="54"/>
        <end position="73"/>
    </location>
</feature>
<name>A0A3Q7Y0B1_CICAR</name>
<reference evidence="2" key="1">
    <citation type="journal article" date="2013" name="Nat. Biotechnol.">
        <title>Draft genome sequence of chickpea (Cicer arietinum) provides a resource for trait improvement.</title>
        <authorList>
            <person name="Varshney R.K."/>
            <person name="Song C."/>
            <person name="Saxena R.K."/>
            <person name="Azam S."/>
            <person name="Yu S."/>
            <person name="Sharpe A.G."/>
            <person name="Cannon S."/>
            <person name="Baek J."/>
            <person name="Rosen B.D."/>
            <person name="Tar'an B."/>
            <person name="Millan T."/>
            <person name="Zhang X."/>
            <person name="Ramsay L.D."/>
            <person name="Iwata A."/>
            <person name="Wang Y."/>
            <person name="Nelson W."/>
            <person name="Farmer A.D."/>
            <person name="Gaur P.M."/>
            <person name="Soderlund C."/>
            <person name="Penmetsa R.V."/>
            <person name="Xu C."/>
            <person name="Bharti A.K."/>
            <person name="He W."/>
            <person name="Winter P."/>
            <person name="Zhao S."/>
            <person name="Hane J.K."/>
            <person name="Carrasquilla-Garcia N."/>
            <person name="Condie J.A."/>
            <person name="Upadhyaya H.D."/>
            <person name="Luo M.C."/>
            <person name="Thudi M."/>
            <person name="Gowda C.L."/>
            <person name="Singh N.P."/>
            <person name="Lichtenzveig J."/>
            <person name="Gali K.K."/>
            <person name="Rubio J."/>
            <person name="Nadarajan N."/>
            <person name="Dolezel J."/>
            <person name="Bansal K.C."/>
            <person name="Xu X."/>
            <person name="Edwards D."/>
            <person name="Zhang G."/>
            <person name="Kahl G."/>
            <person name="Gil J."/>
            <person name="Singh K.B."/>
            <person name="Datta S.K."/>
            <person name="Jackson S.A."/>
            <person name="Wang J."/>
            <person name="Cook D.R."/>
        </authorList>
    </citation>
    <scope>NUCLEOTIDE SEQUENCE [LARGE SCALE GENOMIC DNA]</scope>
    <source>
        <strain evidence="2">cv. CDC Frontier</strain>
    </source>
</reference>
<protein>
    <submittedName>
        <fullName evidence="3">Uncharacterized protein LOC101500973</fullName>
    </submittedName>
</protein>
<keyword evidence="1" id="KW-1133">Transmembrane helix</keyword>
<evidence type="ECO:0000256" key="1">
    <source>
        <dbReference type="SAM" id="Phobius"/>
    </source>
</evidence>
<proteinExistence type="predicted"/>
<reference evidence="3" key="2">
    <citation type="submission" date="2025-08" db="UniProtKB">
        <authorList>
            <consortium name="RefSeq"/>
        </authorList>
    </citation>
    <scope>IDENTIFICATION</scope>
    <source>
        <tissue evidence="3">Etiolated seedlings</tissue>
    </source>
</reference>
<sequence length="111" mass="12579">MELGACRRGGKFSSYERLATIGLVVLAVASPLYMDRKPEESDLEDDEQTINSAVWLPLLLFLLILCIALSAFLDRSFTEFDRHWIHRVSGSSCVEIVTVMFCDARTCVVRY</sequence>
<dbReference type="KEGG" id="cam:101500973"/>
<evidence type="ECO:0000313" key="3">
    <source>
        <dbReference type="RefSeq" id="XP_027190531.1"/>
    </source>
</evidence>
<dbReference type="AlphaFoldDB" id="A0A3Q7Y0B1"/>
<dbReference type="PANTHER" id="PTHR35758">
    <property type="entry name" value="TRANSMEMBRANE PROTEIN"/>
    <property type="match status" value="1"/>
</dbReference>
<dbReference type="RefSeq" id="XP_027190531.1">
    <property type="nucleotide sequence ID" value="XM_027334730.1"/>
</dbReference>
<accession>A0A3Q7Y0B1</accession>
<dbReference type="STRING" id="3827.A0A3Q7Y0B1"/>
<dbReference type="OrthoDB" id="1929320at2759"/>
<keyword evidence="1" id="KW-0472">Membrane</keyword>
<dbReference type="Proteomes" id="UP000087171">
    <property type="component" value="Chromosome Ca5"/>
</dbReference>
<dbReference type="PaxDb" id="3827-XP_004501431.1"/>
<keyword evidence="1" id="KW-0812">Transmembrane</keyword>
<gene>
    <name evidence="3" type="primary">LOC101500973</name>
</gene>
<organism evidence="2 3">
    <name type="scientific">Cicer arietinum</name>
    <name type="common">Chickpea</name>
    <name type="synonym">Garbanzo</name>
    <dbReference type="NCBI Taxonomy" id="3827"/>
    <lineage>
        <taxon>Eukaryota</taxon>
        <taxon>Viridiplantae</taxon>
        <taxon>Streptophyta</taxon>
        <taxon>Embryophyta</taxon>
        <taxon>Tracheophyta</taxon>
        <taxon>Spermatophyta</taxon>
        <taxon>Magnoliopsida</taxon>
        <taxon>eudicotyledons</taxon>
        <taxon>Gunneridae</taxon>
        <taxon>Pentapetalae</taxon>
        <taxon>rosids</taxon>
        <taxon>fabids</taxon>
        <taxon>Fabales</taxon>
        <taxon>Fabaceae</taxon>
        <taxon>Papilionoideae</taxon>
        <taxon>50 kb inversion clade</taxon>
        <taxon>NPAAA clade</taxon>
        <taxon>Hologalegina</taxon>
        <taxon>IRL clade</taxon>
        <taxon>Cicereae</taxon>
        <taxon>Cicer</taxon>
    </lineage>
</organism>
<keyword evidence="2" id="KW-1185">Reference proteome</keyword>
<evidence type="ECO:0000313" key="2">
    <source>
        <dbReference type="Proteomes" id="UP000087171"/>
    </source>
</evidence>
<feature type="transmembrane region" description="Helical" evidence="1">
    <location>
        <begin position="17"/>
        <end position="34"/>
    </location>
</feature>